<comment type="caution">
    <text evidence="2">The sequence shown here is derived from an EMBL/GenBank/DDBJ whole genome shotgun (WGS) entry which is preliminary data.</text>
</comment>
<name>A0ABT3CAT2_9MYCO</name>
<organism evidence="2 3">
    <name type="scientific">Mycolicibacterium komossense</name>
    <dbReference type="NCBI Taxonomy" id="1779"/>
    <lineage>
        <taxon>Bacteria</taxon>
        <taxon>Bacillati</taxon>
        <taxon>Actinomycetota</taxon>
        <taxon>Actinomycetes</taxon>
        <taxon>Mycobacteriales</taxon>
        <taxon>Mycobacteriaceae</taxon>
        <taxon>Mycolicibacterium</taxon>
    </lineage>
</organism>
<gene>
    <name evidence="2" type="ORF">H7J73_11165</name>
</gene>
<keyword evidence="3" id="KW-1185">Reference proteome</keyword>
<dbReference type="Proteomes" id="UP001526201">
    <property type="component" value="Unassembled WGS sequence"/>
</dbReference>
<evidence type="ECO:0000313" key="2">
    <source>
        <dbReference type="EMBL" id="MCV7226590.1"/>
    </source>
</evidence>
<protein>
    <submittedName>
        <fullName evidence="2">LLM class flavin-dependent oxidoreductase</fullName>
    </submittedName>
</protein>
<accession>A0ABT3CAT2</accession>
<feature type="region of interest" description="Disordered" evidence="1">
    <location>
        <begin position="95"/>
        <end position="125"/>
    </location>
</feature>
<proteinExistence type="predicted"/>
<dbReference type="SUPFAM" id="SSF51679">
    <property type="entry name" value="Bacterial luciferase-like"/>
    <property type="match status" value="1"/>
</dbReference>
<dbReference type="InterPro" id="IPR036661">
    <property type="entry name" value="Luciferase-like_sf"/>
</dbReference>
<dbReference type="EMBL" id="JACKTY010000028">
    <property type="protein sequence ID" value="MCV7226590.1"/>
    <property type="molecule type" value="Genomic_DNA"/>
</dbReference>
<sequence length="170" mass="18384">MDHQRGTVVVHIARRARNDQSDGFDRSLVQIYSSWPDPWLVAAHAAAATTSVGLTVAHRPGVMAPPGVTAISRTRRSGTPAPRSISRFSYVRLPQTNHSTTKASGSRSRTLGPGLNPPSNRSHHTRFSRAAHFGGGISPRNKAMEAILRAPSRFRPGSAPNLGRVPTPWE</sequence>
<reference evidence="2 3" key="1">
    <citation type="journal article" date="2022" name="BMC Genomics">
        <title>Comparative genome analysis of mycobacteria focusing on tRNA and non-coding RNA.</title>
        <authorList>
            <person name="Behra P.R.K."/>
            <person name="Pettersson B.M.F."/>
            <person name="Ramesh M."/>
            <person name="Das S."/>
            <person name="Dasgupta S."/>
            <person name="Kirsebom L.A."/>
        </authorList>
    </citation>
    <scope>NUCLEOTIDE SEQUENCE [LARGE SCALE GENOMIC DNA]</scope>
    <source>
        <strain evidence="2 3">DSM 44078</strain>
    </source>
</reference>
<feature type="compositionally biased region" description="Polar residues" evidence="1">
    <location>
        <begin position="95"/>
        <end position="109"/>
    </location>
</feature>
<evidence type="ECO:0000256" key="1">
    <source>
        <dbReference type="SAM" id="MobiDB-lite"/>
    </source>
</evidence>
<evidence type="ECO:0000313" key="3">
    <source>
        <dbReference type="Proteomes" id="UP001526201"/>
    </source>
</evidence>